<evidence type="ECO:0000313" key="2">
    <source>
        <dbReference type="Proteomes" id="UP001153332"/>
    </source>
</evidence>
<reference evidence="1" key="1">
    <citation type="submission" date="2022-12" db="EMBL/GenBank/DDBJ databases">
        <title>Genome Sequence of Lasiodiplodia mahajangana.</title>
        <authorList>
            <person name="Buettner E."/>
        </authorList>
    </citation>
    <scope>NUCLEOTIDE SEQUENCE</scope>
    <source>
        <strain evidence="1">VT137</strain>
    </source>
</reference>
<organism evidence="1 2">
    <name type="scientific">Lasiodiplodia mahajangana</name>
    <dbReference type="NCBI Taxonomy" id="1108764"/>
    <lineage>
        <taxon>Eukaryota</taxon>
        <taxon>Fungi</taxon>
        <taxon>Dikarya</taxon>
        <taxon>Ascomycota</taxon>
        <taxon>Pezizomycotina</taxon>
        <taxon>Dothideomycetes</taxon>
        <taxon>Dothideomycetes incertae sedis</taxon>
        <taxon>Botryosphaeriales</taxon>
        <taxon>Botryosphaeriaceae</taxon>
        <taxon>Lasiodiplodia</taxon>
    </lineage>
</organism>
<name>A0ACC2JSF4_9PEZI</name>
<proteinExistence type="predicted"/>
<sequence>MASTLPQATTLFWDLNSKFPPDRQRSCSVIGLEGNRVTLDIGRAQAVAKNAIYDIYTRRTYLIFQAQVIDTTDFTATAELVRHGESIPNTFVEVDDFAILRTWALPERTVVKFHSSRDDLRGWLKSDLEQIPNLVLDEENSPNAHLEVKINEQYGFDIWQQDKRLERLPIVHLEPDERQAIAKLAQVLRHVTRFQAIQSMSCQAPGGHVQDGHFEFILEKNGNKLTHTDSKRFRVGDKEEGLGVRLRYTGSFEPAWVSIIEFGMSWGVSIIYESILLKGALEPPETFEPTKCTWKLAEKGREDDSNGGIDRWVVYISEGKSRPGWSDMLLPQLPVHGSSLPVDSLIHRPPEVKGVTTRSAPMNARMDAPNPRGWGVVEYEFQVD</sequence>
<gene>
    <name evidence="1" type="ORF">O1611_g3433</name>
</gene>
<accession>A0ACC2JSF4</accession>
<keyword evidence="2" id="KW-1185">Reference proteome</keyword>
<evidence type="ECO:0000313" key="1">
    <source>
        <dbReference type="EMBL" id="KAJ8130197.1"/>
    </source>
</evidence>
<dbReference type="Proteomes" id="UP001153332">
    <property type="component" value="Unassembled WGS sequence"/>
</dbReference>
<protein>
    <submittedName>
        <fullName evidence="1">Uncharacterized protein</fullName>
    </submittedName>
</protein>
<dbReference type="EMBL" id="JAPUUL010000557">
    <property type="protein sequence ID" value="KAJ8130197.1"/>
    <property type="molecule type" value="Genomic_DNA"/>
</dbReference>
<comment type="caution">
    <text evidence="1">The sequence shown here is derived from an EMBL/GenBank/DDBJ whole genome shotgun (WGS) entry which is preliminary data.</text>
</comment>